<feature type="transmembrane region" description="Helical" evidence="1">
    <location>
        <begin position="348"/>
        <end position="370"/>
    </location>
</feature>
<evidence type="ECO:0000313" key="2">
    <source>
        <dbReference type="EMBL" id="MDQ0100804.1"/>
    </source>
</evidence>
<feature type="transmembrane region" description="Helical" evidence="1">
    <location>
        <begin position="470"/>
        <end position="488"/>
    </location>
</feature>
<feature type="transmembrane region" description="Helical" evidence="1">
    <location>
        <begin position="391"/>
        <end position="410"/>
    </location>
</feature>
<feature type="transmembrane region" description="Helical" evidence="1">
    <location>
        <begin position="422"/>
        <end position="442"/>
    </location>
</feature>
<sequence>MSFDVPPLLLVGPVVGAVLVYLFLRVQVWSKPDATSVASHGLWVGIIGWMASSLQGAMSAGVIRANPTSPNAPFTSEDLLSALAWPIAASLVVHALGQWSYPAPKSPHRYAELTVRRIRDFLPAKLAWTTVVIVAYAGTAIVSIAALPAHAPVRPVPAPPSSMETTVYTGQGQDGRIAGSELAGWLGGALVVLVAGTWLVLVLIARRRQLETLSSDDNRTLRAIAANRLLRTVATIAAGLASIAGNFAALPTPGATWQPSWFNVLGLVNMAVLLVMWWWKVPVLPSLQASAKAISGTALRADPRTHGAAKLSVSLGAVLGVAAVLPLVTLVFWFGFIPVEGQRSLAPAIVVTVSAVLVLLTIAAGELLIARNYGHPEVPLGWPRQPVSKGLLTFSIVSATVFAVTLVLTGTSQSLLVGPPAWPANLFLTMGVGLMGAAAILATRRRRGLPEVGDESGLDAALRAISMYRIVRTLAASLLAQSAVMMLGNAEAWGTLFPAFNQLGPSPVYMTGVVVAVIAVVVAVTPVRSLFRAIPRGTEPKQNQPTP</sequence>
<keyword evidence="1" id="KW-1133">Transmembrane helix</keyword>
<feature type="transmembrane region" description="Helical" evidence="1">
    <location>
        <begin position="313"/>
        <end position="336"/>
    </location>
</feature>
<organism evidence="2 3">
    <name type="scientific">Paenarthrobacter nicotinovorans</name>
    <name type="common">Arthrobacter nicotinovorans</name>
    <dbReference type="NCBI Taxonomy" id="29320"/>
    <lineage>
        <taxon>Bacteria</taxon>
        <taxon>Bacillati</taxon>
        <taxon>Actinomycetota</taxon>
        <taxon>Actinomycetes</taxon>
        <taxon>Micrococcales</taxon>
        <taxon>Micrococcaceae</taxon>
        <taxon>Paenarthrobacter</taxon>
    </lineage>
</organism>
<feature type="transmembrane region" description="Helical" evidence="1">
    <location>
        <begin position="229"/>
        <end position="249"/>
    </location>
</feature>
<keyword evidence="1" id="KW-0472">Membrane</keyword>
<dbReference type="RefSeq" id="WP_306876725.1">
    <property type="nucleotide sequence ID" value="NZ_JAUSSW010000001.1"/>
</dbReference>
<feature type="transmembrane region" description="Helical" evidence="1">
    <location>
        <begin position="40"/>
        <end position="63"/>
    </location>
</feature>
<evidence type="ECO:0000313" key="3">
    <source>
        <dbReference type="Proteomes" id="UP001244563"/>
    </source>
</evidence>
<proteinExistence type="predicted"/>
<protein>
    <submittedName>
        <fullName evidence="2">Uncharacterized protein</fullName>
    </submittedName>
</protein>
<feature type="transmembrane region" description="Helical" evidence="1">
    <location>
        <begin position="508"/>
        <end position="531"/>
    </location>
</feature>
<feature type="transmembrane region" description="Helical" evidence="1">
    <location>
        <begin position="126"/>
        <end position="147"/>
    </location>
</feature>
<feature type="transmembrane region" description="Helical" evidence="1">
    <location>
        <begin position="182"/>
        <end position="205"/>
    </location>
</feature>
<name>A0ABT9TGM1_PAENI</name>
<dbReference type="Proteomes" id="UP001244563">
    <property type="component" value="Unassembled WGS sequence"/>
</dbReference>
<keyword evidence="3" id="KW-1185">Reference proteome</keyword>
<feature type="transmembrane region" description="Helical" evidence="1">
    <location>
        <begin position="6"/>
        <end position="28"/>
    </location>
</feature>
<reference evidence="2 3" key="1">
    <citation type="submission" date="2023-07" db="EMBL/GenBank/DDBJ databases">
        <title>Sorghum-associated microbial communities from plants grown in Nebraska, USA.</title>
        <authorList>
            <person name="Schachtman D."/>
        </authorList>
    </citation>
    <scope>NUCLEOTIDE SEQUENCE [LARGE SCALE GENOMIC DNA]</scope>
    <source>
        <strain evidence="2 3">CC523</strain>
    </source>
</reference>
<evidence type="ECO:0000256" key="1">
    <source>
        <dbReference type="SAM" id="Phobius"/>
    </source>
</evidence>
<keyword evidence="1" id="KW-0812">Transmembrane</keyword>
<feature type="transmembrane region" description="Helical" evidence="1">
    <location>
        <begin position="83"/>
        <end position="101"/>
    </location>
</feature>
<gene>
    <name evidence="2" type="ORF">J2T10_000423</name>
</gene>
<dbReference type="EMBL" id="JAUSSW010000001">
    <property type="protein sequence ID" value="MDQ0100804.1"/>
    <property type="molecule type" value="Genomic_DNA"/>
</dbReference>
<comment type="caution">
    <text evidence="2">The sequence shown here is derived from an EMBL/GenBank/DDBJ whole genome shotgun (WGS) entry which is preliminary data.</text>
</comment>
<feature type="transmembrane region" description="Helical" evidence="1">
    <location>
        <begin position="261"/>
        <end position="279"/>
    </location>
</feature>
<accession>A0ABT9TGM1</accession>